<dbReference type="InterPro" id="IPR023058">
    <property type="entry name" value="PPIase_PpiC_CS"/>
</dbReference>
<dbReference type="PROSITE" id="PS50198">
    <property type="entry name" value="PPIC_PPIASE_2"/>
    <property type="match status" value="1"/>
</dbReference>
<dbReference type="InterPro" id="IPR050245">
    <property type="entry name" value="PrsA_foldase"/>
</dbReference>
<comment type="caution">
    <text evidence="4">The sequence shown here is derived from an EMBL/GenBank/DDBJ whole genome shotgun (WGS) entry which is preliminary data.</text>
</comment>
<feature type="region of interest" description="Disordered" evidence="2">
    <location>
        <begin position="13"/>
        <end position="76"/>
    </location>
</feature>
<dbReference type="Gene3D" id="1.10.4030.10">
    <property type="entry name" value="Porin chaperone SurA, peptide-binding domain"/>
    <property type="match status" value="1"/>
</dbReference>
<keyword evidence="1" id="KW-0413">Isomerase</keyword>
<dbReference type="PROSITE" id="PS01096">
    <property type="entry name" value="PPIC_PPIASE_1"/>
    <property type="match status" value="1"/>
</dbReference>
<dbReference type="InterPro" id="IPR027304">
    <property type="entry name" value="Trigger_fact/SurA_dom_sf"/>
</dbReference>
<dbReference type="InterPro" id="IPR046357">
    <property type="entry name" value="PPIase_dom_sf"/>
</dbReference>
<dbReference type="Proteomes" id="UP000243650">
    <property type="component" value="Unassembled WGS sequence"/>
</dbReference>
<feature type="compositionally biased region" description="Acidic residues" evidence="2">
    <location>
        <begin position="20"/>
        <end position="66"/>
    </location>
</feature>
<keyword evidence="5" id="KW-1185">Reference proteome</keyword>
<dbReference type="GO" id="GO:0003755">
    <property type="term" value="F:peptidyl-prolyl cis-trans isomerase activity"/>
    <property type="evidence" value="ECO:0007669"/>
    <property type="project" value="UniProtKB-KW"/>
</dbReference>
<proteinExistence type="predicted"/>
<organism evidence="4 5">
    <name type="scientific">Alkalicoccus urumqiensis</name>
    <name type="common">Bacillus urumqiensis</name>
    <dbReference type="NCBI Taxonomy" id="1548213"/>
    <lineage>
        <taxon>Bacteria</taxon>
        <taxon>Bacillati</taxon>
        <taxon>Bacillota</taxon>
        <taxon>Bacilli</taxon>
        <taxon>Bacillales</taxon>
        <taxon>Bacillaceae</taxon>
        <taxon>Alkalicoccus</taxon>
    </lineage>
</organism>
<sequence>MKKWLFLLIFATACSNEPSSSEEEPGETPESEENPAVDENNETAGPEEEPEEENNESPAEEPEETVIAETSAGTITEEAFTEALREEYGEELLSRMIQDLAFEQEAERLGIEEEDIEEEINSVQAALGSSSEEEFYQMMELQGIAGEEDLRRRVLQQLVLTERAGSQETIDEETLQAEYDAGEEVEARHILVSTEEEAEVILEELENGADFAALAEENSQDPGSAEEGGDLGSFGRGTMAPPFERAAFSLENDEISDPVESTFGYHIIQVTGRTPFSAPFEEVREELLTALNERLLYEQNRVQEEIVSELDVTIRDESLQGADTP</sequence>
<evidence type="ECO:0000256" key="2">
    <source>
        <dbReference type="SAM" id="MobiDB-lite"/>
    </source>
</evidence>
<evidence type="ECO:0000259" key="3">
    <source>
        <dbReference type="PROSITE" id="PS50198"/>
    </source>
</evidence>
<name>A0A2P6MFA3_ALKUR</name>
<reference evidence="4 5" key="1">
    <citation type="submission" date="2018-03" db="EMBL/GenBank/DDBJ databases">
        <title>Bacillus urumqiensis sp. nov., a moderately haloalkaliphilic bacterium isolated from a salt lake.</title>
        <authorList>
            <person name="Zhao B."/>
            <person name="Liao Z."/>
        </authorList>
    </citation>
    <scope>NUCLEOTIDE SEQUENCE [LARGE SCALE GENOMIC DNA]</scope>
    <source>
        <strain evidence="4 5">BZ-SZ-XJ18</strain>
    </source>
</reference>
<feature type="region of interest" description="Disordered" evidence="2">
    <location>
        <begin position="217"/>
        <end position="238"/>
    </location>
</feature>
<dbReference type="Pfam" id="PF13616">
    <property type="entry name" value="Rotamase_3"/>
    <property type="match status" value="1"/>
</dbReference>
<dbReference type="SUPFAM" id="SSF54534">
    <property type="entry name" value="FKBP-like"/>
    <property type="match status" value="1"/>
</dbReference>
<evidence type="ECO:0000313" key="5">
    <source>
        <dbReference type="Proteomes" id="UP000243650"/>
    </source>
</evidence>
<dbReference type="InterPro" id="IPR000297">
    <property type="entry name" value="PPIase_PpiC"/>
</dbReference>
<evidence type="ECO:0000256" key="1">
    <source>
        <dbReference type="PROSITE-ProRule" id="PRU00278"/>
    </source>
</evidence>
<dbReference type="RefSeq" id="WP_105959540.1">
    <property type="nucleotide sequence ID" value="NZ_PVNS01000010.1"/>
</dbReference>
<dbReference type="Gene3D" id="3.10.50.40">
    <property type="match status" value="1"/>
</dbReference>
<gene>
    <name evidence="4" type="ORF">C6I21_11050</name>
</gene>
<dbReference type="OrthoDB" id="14196at2"/>
<dbReference type="EMBL" id="PVNS01000010">
    <property type="protein sequence ID" value="PRO64982.1"/>
    <property type="molecule type" value="Genomic_DNA"/>
</dbReference>
<evidence type="ECO:0000313" key="4">
    <source>
        <dbReference type="EMBL" id="PRO64982.1"/>
    </source>
</evidence>
<protein>
    <recommendedName>
        <fullName evidence="3">PpiC domain-containing protein</fullName>
    </recommendedName>
</protein>
<feature type="domain" description="PpiC" evidence="3">
    <location>
        <begin position="182"/>
        <end position="272"/>
    </location>
</feature>
<accession>A0A2P6MFA3</accession>
<dbReference type="SUPFAM" id="SSF109998">
    <property type="entry name" value="Triger factor/SurA peptide-binding domain-like"/>
    <property type="match status" value="1"/>
</dbReference>
<dbReference type="PANTHER" id="PTHR47245:SF2">
    <property type="entry name" value="PEPTIDYL-PROLYL CIS-TRANS ISOMERASE HP_0175-RELATED"/>
    <property type="match status" value="1"/>
</dbReference>
<dbReference type="AlphaFoldDB" id="A0A2P6MFA3"/>
<keyword evidence="1" id="KW-0697">Rotamase</keyword>
<dbReference type="PANTHER" id="PTHR47245">
    <property type="entry name" value="PEPTIDYLPROLYL ISOMERASE"/>
    <property type="match status" value="1"/>
</dbReference>